<dbReference type="InterPro" id="IPR005856">
    <property type="entry name" value="Cys_synth"/>
</dbReference>
<dbReference type="Pfam" id="PF00291">
    <property type="entry name" value="PALP"/>
    <property type="match status" value="1"/>
</dbReference>
<evidence type="ECO:0000256" key="1">
    <source>
        <dbReference type="ARBA" id="ARBA00001933"/>
    </source>
</evidence>
<dbReference type="PANTHER" id="PTHR10314">
    <property type="entry name" value="CYSTATHIONINE BETA-SYNTHASE"/>
    <property type="match status" value="1"/>
</dbReference>
<dbReference type="FunFam" id="3.40.50.1100:FF:000003">
    <property type="entry name" value="Cystathionine beta-synthase"/>
    <property type="match status" value="1"/>
</dbReference>
<dbReference type="EMBL" id="QMDX01000003">
    <property type="protein sequence ID" value="TSD14568.1"/>
    <property type="molecule type" value="Genomic_DNA"/>
</dbReference>
<dbReference type="Proteomes" id="UP000319894">
    <property type="component" value="Unassembled WGS sequence"/>
</dbReference>
<dbReference type="InParanoid" id="A0A554NAZ5"/>
<dbReference type="Gene3D" id="3.40.50.1100">
    <property type="match status" value="2"/>
</dbReference>
<dbReference type="GO" id="GO:0004124">
    <property type="term" value="F:cysteine synthase activity"/>
    <property type="evidence" value="ECO:0007669"/>
    <property type="project" value="UniProtKB-EC"/>
</dbReference>
<dbReference type="InterPro" id="IPR005859">
    <property type="entry name" value="CysK"/>
</dbReference>
<feature type="region of interest" description="Disordered" evidence="4">
    <location>
        <begin position="1"/>
        <end position="22"/>
    </location>
</feature>
<dbReference type="RefSeq" id="WP_144261284.1">
    <property type="nucleotide sequence ID" value="NZ_QMDX01000003.1"/>
</dbReference>
<keyword evidence="7" id="KW-1185">Reference proteome</keyword>
<evidence type="ECO:0000256" key="4">
    <source>
        <dbReference type="SAM" id="MobiDB-lite"/>
    </source>
</evidence>
<dbReference type="InterPro" id="IPR001926">
    <property type="entry name" value="TrpB-like_PALP"/>
</dbReference>
<dbReference type="FunFam" id="3.40.50.1100:FF:000118">
    <property type="entry name" value="Related to CYS4-cystathionine beta-synthase"/>
    <property type="match status" value="1"/>
</dbReference>
<feature type="compositionally biased region" description="Basic and acidic residues" evidence="4">
    <location>
        <begin position="1"/>
        <end position="15"/>
    </location>
</feature>
<dbReference type="SUPFAM" id="SSF53686">
    <property type="entry name" value="Tryptophan synthase beta subunit-like PLP-dependent enzymes"/>
    <property type="match status" value="1"/>
</dbReference>
<comment type="similarity">
    <text evidence="2">Belongs to the cysteine synthase/cystathionine beta-synthase family.</text>
</comment>
<reference evidence="6 7" key="1">
    <citation type="submission" date="2018-06" db="EMBL/GenBank/DDBJ databases">
        <title>Natronomonas sp. F16-60 a new haloarchaeon isolated from a solar saltern of Isla Cristina, Huelva, Spain.</title>
        <authorList>
            <person name="Duran-Viseras A."/>
            <person name="Sanchez-Porro C."/>
            <person name="Ventosa A."/>
        </authorList>
    </citation>
    <scope>NUCLEOTIDE SEQUENCE [LARGE SCALE GENOMIC DNA]</scope>
    <source>
        <strain evidence="6 7">F16-60</strain>
    </source>
</reference>
<dbReference type="EC" id="2.5.1.47" evidence="6"/>
<organism evidence="6 7">
    <name type="scientific">Haloglomus irregulare</name>
    <dbReference type="NCBI Taxonomy" id="2234134"/>
    <lineage>
        <taxon>Archaea</taxon>
        <taxon>Methanobacteriati</taxon>
        <taxon>Methanobacteriota</taxon>
        <taxon>Stenosarchaea group</taxon>
        <taxon>Halobacteria</taxon>
        <taxon>Halobacteriales</taxon>
        <taxon>Natronomonadaceae</taxon>
        <taxon>Haloglomus</taxon>
    </lineage>
</organism>
<comment type="cofactor">
    <cofactor evidence="1">
        <name>pyridoxal 5'-phosphate</name>
        <dbReference type="ChEBI" id="CHEBI:597326"/>
    </cofactor>
</comment>
<name>A0A554NAZ5_9EURY</name>
<comment type="caution">
    <text evidence="6">The sequence shown here is derived from an EMBL/GenBank/DDBJ whole genome shotgun (WGS) entry which is preliminary data.</text>
</comment>
<accession>A0A554NAZ5</accession>
<evidence type="ECO:0000256" key="3">
    <source>
        <dbReference type="ARBA" id="ARBA00022898"/>
    </source>
</evidence>
<dbReference type="CDD" id="cd01561">
    <property type="entry name" value="CBS_like"/>
    <property type="match status" value="1"/>
</dbReference>
<dbReference type="NCBIfam" id="TIGR01136">
    <property type="entry name" value="cysKM"/>
    <property type="match status" value="1"/>
</dbReference>
<dbReference type="InterPro" id="IPR050214">
    <property type="entry name" value="Cys_Synth/Cystath_Beta-Synth"/>
</dbReference>
<gene>
    <name evidence="6" type="primary">cysK</name>
    <name evidence="6" type="ORF">DP107_06170</name>
</gene>
<keyword evidence="6" id="KW-0808">Transferase</keyword>
<protein>
    <submittedName>
        <fullName evidence="6">Cysteine synthase A</fullName>
        <ecNumber evidence="6">2.5.1.47</ecNumber>
    </submittedName>
</protein>
<dbReference type="OrthoDB" id="10138at2157"/>
<dbReference type="GO" id="GO:0006535">
    <property type="term" value="P:cysteine biosynthetic process from serine"/>
    <property type="evidence" value="ECO:0007669"/>
    <property type="project" value="InterPro"/>
</dbReference>
<evidence type="ECO:0000313" key="7">
    <source>
        <dbReference type="Proteomes" id="UP000319894"/>
    </source>
</evidence>
<dbReference type="InterPro" id="IPR036052">
    <property type="entry name" value="TrpB-like_PALP_sf"/>
</dbReference>
<sequence>MARPDDAGSRSRAADDPSVAESVDELVGGTPLLRLSSLADTLLGKVEAANPYSVKDRIAREMLDAAERAGALDPGGTVVEATSGNTGIGLAAVAAARGYDCVLTMPESMSAERRQLLRALGADLELTPAAAGMTGARERAAELLDERANAVMARQFANAANPLAHRRTTGPEIWRATDGAVDAVVAGVGTGGTITGVMRHLTEDRDADVTGVAVEPATSPTLSARSDASHDIQGIGPGFLPDTLDPDLVDEVRGVTDERAKTTARRVGRVEGLLVGASGGAALAAGADYAAEHPGELVVAVIPDGGERYLSTDLFDGD</sequence>
<proteinExistence type="inferred from homology"/>
<evidence type="ECO:0000256" key="2">
    <source>
        <dbReference type="ARBA" id="ARBA00007103"/>
    </source>
</evidence>
<evidence type="ECO:0000313" key="6">
    <source>
        <dbReference type="EMBL" id="TSD14568.1"/>
    </source>
</evidence>
<feature type="domain" description="Tryptophan synthase beta chain-like PALP" evidence="5">
    <location>
        <begin position="24"/>
        <end position="304"/>
    </location>
</feature>
<dbReference type="NCBIfam" id="TIGR01139">
    <property type="entry name" value="cysK"/>
    <property type="match status" value="1"/>
</dbReference>
<dbReference type="AlphaFoldDB" id="A0A554NAZ5"/>
<keyword evidence="3" id="KW-0663">Pyridoxal phosphate</keyword>
<evidence type="ECO:0000259" key="5">
    <source>
        <dbReference type="Pfam" id="PF00291"/>
    </source>
</evidence>